<evidence type="ECO:0000313" key="5">
    <source>
        <dbReference type="Proteomes" id="UP000054011"/>
    </source>
</evidence>
<dbReference type="RefSeq" id="WP_058940183.1">
    <property type="nucleotide sequence ID" value="NZ_LNSV01000002.1"/>
</dbReference>
<sequence length="494" mass="50998">MPRTRPRARRLGGALTACAALGAILLAPGAARAAVGQPVPAGQYAFTARLVIGDEPHSRACSGVLVDPRWVLTAKSCFAANPAQSIDIPTGAPAARTTVTVGKTDLNASGGHTANIVELVPRADRDLVMARLDRPATGIAPVKPSGQAPTAGEELTVAGFGRTKTTWVPDRLHSAVFTVGATTATEFEIAATSPADASVCQGDTGGPALRTENGVPTLVAVTSRSWQGGCFGSTATRTGAFESRTDGLAAWVTATTNRAVHLAPGQRLLPGQMLASHHVKFVMQTDGNLVAYHNAGGGALWASGTYGNPGAYAVMQHDGNLVVYGKDGSPSTGGGLWSTRTHGNEGAFAALQSDGNLVVYSRPATGGAGSALWHSDTWMRDNKVAAGKRLMPGAWAQSARAVLLMDALGRLSLRDRTTGKELWTVGGHHPGAYALMQTDGNFVLYAKDGGPTQGGALWNTGTFSAGSHLLLQDDANLVLYGPDGKALWATHTSL</sequence>
<dbReference type="SMART" id="SM00020">
    <property type="entry name" value="Tryp_SPc"/>
    <property type="match status" value="1"/>
</dbReference>
<dbReference type="PROSITE" id="PS50240">
    <property type="entry name" value="TRYPSIN_DOM"/>
    <property type="match status" value="1"/>
</dbReference>
<dbReference type="InterPro" id="IPR009003">
    <property type="entry name" value="Peptidase_S1_PA"/>
</dbReference>
<dbReference type="OrthoDB" id="516973at2"/>
<dbReference type="Gene3D" id="2.40.10.10">
    <property type="entry name" value="Trypsin-like serine proteases"/>
    <property type="match status" value="1"/>
</dbReference>
<dbReference type="PRINTS" id="PR00722">
    <property type="entry name" value="CHYMOTRYPSIN"/>
</dbReference>
<dbReference type="CDD" id="cd00028">
    <property type="entry name" value="B_lectin"/>
    <property type="match status" value="1"/>
</dbReference>
<dbReference type="PANTHER" id="PTHR24260">
    <property type="match status" value="1"/>
</dbReference>
<evidence type="ECO:0000313" key="4">
    <source>
        <dbReference type="EMBL" id="KUH40528.1"/>
    </source>
</evidence>
<dbReference type="PROSITE" id="PS50927">
    <property type="entry name" value="BULB_LECTIN"/>
    <property type="match status" value="2"/>
</dbReference>
<evidence type="ECO:0000256" key="1">
    <source>
        <dbReference type="SAM" id="SignalP"/>
    </source>
</evidence>
<evidence type="ECO:0000259" key="2">
    <source>
        <dbReference type="PROSITE" id="PS50240"/>
    </source>
</evidence>
<dbReference type="GO" id="GO:0006508">
    <property type="term" value="P:proteolysis"/>
    <property type="evidence" value="ECO:0007669"/>
    <property type="project" value="InterPro"/>
</dbReference>
<feature type="domain" description="Peptidase S1" evidence="2">
    <location>
        <begin position="26"/>
        <end position="257"/>
    </location>
</feature>
<evidence type="ECO:0008006" key="6">
    <source>
        <dbReference type="Google" id="ProtNLM"/>
    </source>
</evidence>
<reference evidence="4 5" key="1">
    <citation type="submission" date="2015-11" db="EMBL/GenBank/DDBJ databases">
        <title>Genome-wide analysis reveals the secondary metabolome in Streptomyces kanasensis ZX01.</title>
        <authorList>
            <person name="Zhang G."/>
            <person name="Han L."/>
            <person name="Feng J."/>
            <person name="Zhang X."/>
        </authorList>
    </citation>
    <scope>NUCLEOTIDE SEQUENCE [LARGE SCALE GENOMIC DNA]</scope>
    <source>
        <strain evidence="4 5">ZX01</strain>
    </source>
</reference>
<dbReference type="SUPFAM" id="SSF51110">
    <property type="entry name" value="alpha-D-mannose-specific plant lectins"/>
    <property type="match status" value="2"/>
</dbReference>
<dbReference type="STRING" id="936756.ATE80_01150"/>
<dbReference type="InterPro" id="IPR001314">
    <property type="entry name" value="Peptidase_S1A"/>
</dbReference>
<dbReference type="EMBL" id="LNSV01000002">
    <property type="protein sequence ID" value="KUH40528.1"/>
    <property type="molecule type" value="Genomic_DNA"/>
</dbReference>
<dbReference type="InterPro" id="IPR051333">
    <property type="entry name" value="CLIP_Serine_Protease"/>
</dbReference>
<dbReference type="InterPro" id="IPR036426">
    <property type="entry name" value="Bulb-type_lectin_dom_sf"/>
</dbReference>
<dbReference type="InterPro" id="IPR001254">
    <property type="entry name" value="Trypsin_dom"/>
</dbReference>
<comment type="caution">
    <text evidence="4">The sequence shown here is derived from an EMBL/GenBank/DDBJ whole genome shotgun (WGS) entry which is preliminary data.</text>
</comment>
<name>A0A100YAD5_9ACTN</name>
<evidence type="ECO:0000259" key="3">
    <source>
        <dbReference type="PROSITE" id="PS50927"/>
    </source>
</evidence>
<dbReference type="PANTHER" id="PTHR24260:SF136">
    <property type="entry name" value="GH08193P-RELATED"/>
    <property type="match status" value="1"/>
</dbReference>
<dbReference type="Pfam" id="PF00089">
    <property type="entry name" value="Trypsin"/>
    <property type="match status" value="1"/>
</dbReference>
<keyword evidence="1" id="KW-0732">Signal</keyword>
<organism evidence="4 5">
    <name type="scientific">Streptomyces kanasensis</name>
    <dbReference type="NCBI Taxonomy" id="936756"/>
    <lineage>
        <taxon>Bacteria</taxon>
        <taxon>Bacillati</taxon>
        <taxon>Actinomycetota</taxon>
        <taxon>Actinomycetes</taxon>
        <taxon>Kitasatosporales</taxon>
        <taxon>Streptomycetaceae</taxon>
        <taxon>Streptomyces</taxon>
    </lineage>
</organism>
<dbReference type="InterPro" id="IPR043504">
    <property type="entry name" value="Peptidase_S1_PA_chymotrypsin"/>
</dbReference>
<proteinExistence type="predicted"/>
<dbReference type="InterPro" id="IPR001480">
    <property type="entry name" value="Bulb-type_lectin_dom"/>
</dbReference>
<dbReference type="SMART" id="SM00108">
    <property type="entry name" value="B_lectin"/>
    <property type="match status" value="2"/>
</dbReference>
<keyword evidence="5" id="KW-1185">Reference proteome</keyword>
<dbReference type="GO" id="GO:0004252">
    <property type="term" value="F:serine-type endopeptidase activity"/>
    <property type="evidence" value="ECO:0007669"/>
    <property type="project" value="InterPro"/>
</dbReference>
<accession>A0A100YAD5</accession>
<feature type="domain" description="Bulb-type lectin" evidence="3">
    <location>
        <begin position="375"/>
        <end position="492"/>
    </location>
</feature>
<dbReference type="AlphaFoldDB" id="A0A100YAD5"/>
<gene>
    <name evidence="4" type="ORF">ATE80_01150</name>
</gene>
<dbReference type="SUPFAM" id="SSF50494">
    <property type="entry name" value="Trypsin-like serine proteases"/>
    <property type="match status" value="1"/>
</dbReference>
<protein>
    <recommendedName>
        <fullName evidence="6">Peptidase S1 domain-containing protein</fullName>
    </recommendedName>
</protein>
<dbReference type="Gene3D" id="2.90.10.10">
    <property type="entry name" value="Bulb-type lectin domain"/>
    <property type="match status" value="3"/>
</dbReference>
<feature type="signal peptide" evidence="1">
    <location>
        <begin position="1"/>
        <end position="33"/>
    </location>
</feature>
<feature type="chain" id="PRO_5007091400" description="Peptidase S1 domain-containing protein" evidence="1">
    <location>
        <begin position="34"/>
        <end position="494"/>
    </location>
</feature>
<feature type="domain" description="Bulb-type lectin" evidence="3">
    <location>
        <begin position="259"/>
        <end position="372"/>
    </location>
</feature>
<dbReference type="Proteomes" id="UP000054011">
    <property type="component" value="Unassembled WGS sequence"/>
</dbReference>